<dbReference type="Proteomes" id="UP001202922">
    <property type="component" value="Unassembled WGS sequence"/>
</dbReference>
<reference evidence="2 3" key="1">
    <citation type="submission" date="2022-03" db="EMBL/GenBank/DDBJ databases">
        <title>Sinomonas sp. isolated from a soil.</title>
        <authorList>
            <person name="Han J."/>
            <person name="Kim D.-U."/>
        </authorList>
    </citation>
    <scope>NUCLEOTIDE SEQUENCE [LARGE SCALE GENOMIC DNA]</scope>
    <source>
        <strain evidence="2 3">5-5</strain>
    </source>
</reference>
<evidence type="ECO:0000256" key="1">
    <source>
        <dbReference type="SAM" id="Phobius"/>
    </source>
</evidence>
<gene>
    <name evidence="2" type="ORF">L0M17_08365</name>
</gene>
<name>A0ABS9U0Q7_9MICC</name>
<evidence type="ECO:0000313" key="2">
    <source>
        <dbReference type="EMBL" id="MCH6469992.1"/>
    </source>
</evidence>
<feature type="transmembrane region" description="Helical" evidence="1">
    <location>
        <begin position="54"/>
        <end position="79"/>
    </location>
</feature>
<accession>A0ABS9U0Q7</accession>
<feature type="transmembrane region" description="Helical" evidence="1">
    <location>
        <begin position="12"/>
        <end position="34"/>
    </location>
</feature>
<feature type="transmembrane region" description="Helical" evidence="1">
    <location>
        <begin position="128"/>
        <end position="148"/>
    </location>
</feature>
<organism evidence="2 3">
    <name type="scientific">Sinomonas terrae</name>
    <dbReference type="NCBI Taxonomy" id="2908838"/>
    <lineage>
        <taxon>Bacteria</taxon>
        <taxon>Bacillati</taxon>
        <taxon>Actinomycetota</taxon>
        <taxon>Actinomycetes</taxon>
        <taxon>Micrococcales</taxon>
        <taxon>Micrococcaceae</taxon>
        <taxon>Sinomonas</taxon>
    </lineage>
</organism>
<sequence>MAESEGRWDRKAVRFAIGYPILLAGGFLLAATTFRGQVPEPVAWLWDAGGGRSFIPFWTYLLGGAALVAAMGILLCLQAGIQSRPPISRKIFMAGGVGMSMFLVTVLGAGLIGQVGAKDARDTHPDPFVLASGSGATVALAVVMFMLFKPDEQWSPRDEEALLEALDPERVRNTFVFWAHARSSVFVMLAVVGINLSLLMLLVSPWVSAVIALACLVLASMLILRVSVQPDEVRLAFAGLVRVANISTSLVLRAGAGAVSARAYGGWGYRRHGKLVTALVASGQAVDVLCRDGRRYVFSAKDPALAEHVAEVLGGAAAE</sequence>
<keyword evidence="1" id="KW-0472">Membrane</keyword>
<proteinExistence type="predicted"/>
<comment type="caution">
    <text evidence="2">The sequence shown here is derived from an EMBL/GenBank/DDBJ whole genome shotgun (WGS) entry which is preliminary data.</text>
</comment>
<keyword evidence="1" id="KW-1133">Transmembrane helix</keyword>
<dbReference type="RefSeq" id="WP_241053483.1">
    <property type="nucleotide sequence ID" value="NZ_JAKZBV010000001.1"/>
</dbReference>
<feature type="transmembrane region" description="Helical" evidence="1">
    <location>
        <begin position="209"/>
        <end position="228"/>
    </location>
</feature>
<feature type="transmembrane region" description="Helical" evidence="1">
    <location>
        <begin position="91"/>
        <end position="116"/>
    </location>
</feature>
<keyword evidence="1" id="KW-0812">Transmembrane</keyword>
<protein>
    <recommendedName>
        <fullName evidence="4">DUF1648 domain-containing protein</fullName>
    </recommendedName>
</protein>
<keyword evidence="3" id="KW-1185">Reference proteome</keyword>
<feature type="transmembrane region" description="Helical" evidence="1">
    <location>
        <begin position="185"/>
        <end position="203"/>
    </location>
</feature>
<evidence type="ECO:0000313" key="3">
    <source>
        <dbReference type="Proteomes" id="UP001202922"/>
    </source>
</evidence>
<evidence type="ECO:0008006" key="4">
    <source>
        <dbReference type="Google" id="ProtNLM"/>
    </source>
</evidence>
<dbReference type="EMBL" id="JAKZBV010000001">
    <property type="protein sequence ID" value="MCH6469992.1"/>
    <property type="molecule type" value="Genomic_DNA"/>
</dbReference>